<feature type="compositionally biased region" description="Low complexity" evidence="1">
    <location>
        <begin position="275"/>
        <end position="287"/>
    </location>
</feature>
<feature type="transmembrane region" description="Helical" evidence="2">
    <location>
        <begin position="20"/>
        <end position="43"/>
    </location>
</feature>
<organism evidence="3 4">
    <name type="scientific">Luteimicrobium album</name>
    <dbReference type="NCBI Taxonomy" id="1054550"/>
    <lineage>
        <taxon>Bacteria</taxon>
        <taxon>Bacillati</taxon>
        <taxon>Actinomycetota</taxon>
        <taxon>Actinomycetes</taxon>
        <taxon>Micrococcales</taxon>
        <taxon>Luteimicrobium</taxon>
    </lineage>
</organism>
<feature type="compositionally biased region" description="Low complexity" evidence="1">
    <location>
        <begin position="248"/>
        <end position="267"/>
    </location>
</feature>
<evidence type="ECO:0000313" key="4">
    <source>
        <dbReference type="Proteomes" id="UP001157091"/>
    </source>
</evidence>
<keyword evidence="2" id="KW-0472">Membrane</keyword>
<feature type="compositionally biased region" description="Low complexity" evidence="1">
    <location>
        <begin position="229"/>
        <end position="241"/>
    </location>
</feature>
<keyword evidence="2" id="KW-0812">Transmembrane</keyword>
<feature type="transmembrane region" description="Helical" evidence="2">
    <location>
        <begin position="104"/>
        <end position="125"/>
    </location>
</feature>
<name>A0ABQ6I2S1_9MICO</name>
<keyword evidence="4" id="KW-1185">Reference proteome</keyword>
<evidence type="ECO:0000313" key="3">
    <source>
        <dbReference type="EMBL" id="GMA24239.1"/>
    </source>
</evidence>
<dbReference type="EMBL" id="BSUK01000001">
    <property type="protein sequence ID" value="GMA24239.1"/>
    <property type="molecule type" value="Genomic_DNA"/>
</dbReference>
<feature type="compositionally biased region" description="Low complexity" evidence="1">
    <location>
        <begin position="307"/>
        <end position="318"/>
    </location>
</feature>
<dbReference type="Proteomes" id="UP001157091">
    <property type="component" value="Unassembled WGS sequence"/>
</dbReference>
<evidence type="ECO:0000256" key="2">
    <source>
        <dbReference type="SAM" id="Phobius"/>
    </source>
</evidence>
<reference evidence="4" key="1">
    <citation type="journal article" date="2019" name="Int. J. Syst. Evol. Microbiol.">
        <title>The Global Catalogue of Microorganisms (GCM) 10K type strain sequencing project: providing services to taxonomists for standard genome sequencing and annotation.</title>
        <authorList>
            <consortium name="The Broad Institute Genomics Platform"/>
            <consortium name="The Broad Institute Genome Sequencing Center for Infectious Disease"/>
            <person name="Wu L."/>
            <person name="Ma J."/>
        </authorList>
    </citation>
    <scope>NUCLEOTIDE SEQUENCE [LARGE SCALE GENOMIC DNA]</scope>
    <source>
        <strain evidence="4">NBRC 106348</strain>
    </source>
</reference>
<proteinExistence type="predicted"/>
<feature type="region of interest" description="Disordered" evidence="1">
    <location>
        <begin position="229"/>
        <end position="325"/>
    </location>
</feature>
<gene>
    <name evidence="3" type="ORF">GCM10025864_19980</name>
</gene>
<feature type="transmembrane region" description="Helical" evidence="2">
    <location>
        <begin position="63"/>
        <end position="92"/>
    </location>
</feature>
<evidence type="ECO:0000256" key="1">
    <source>
        <dbReference type="SAM" id="MobiDB-lite"/>
    </source>
</evidence>
<comment type="caution">
    <text evidence="3">The sequence shown here is derived from an EMBL/GenBank/DDBJ whole genome shotgun (WGS) entry which is preliminary data.</text>
</comment>
<evidence type="ECO:0008006" key="5">
    <source>
        <dbReference type="Google" id="ProtNLM"/>
    </source>
</evidence>
<accession>A0ABQ6I2S1</accession>
<keyword evidence="2" id="KW-1133">Transmembrane helix</keyword>
<sequence>MPARARQSPGPTPTLAGRPWWVVLAAPGTVVIGIVAVLLAGAFTQAFAAPGTGLLDPGVVVRLGLPVATLVTELSMAVTVGSLALALFVLPWREPSDGVGFRRALVTAAVGAGLWAVAGLVQLVLEDANIAGMSLTDPAFGQQLGVFMTQVAYGRTLLEIVVLAAVTSTLLLLVRTPTGTAWTALLPVAALSLQAGTGHAAGTSSHELAISSLFLHLLGASVWIGGSRPSASSSGRGAGPTAAPPPAARVRPGRTARGPTWPSSSGGTRRRRSGASRSSPCPGSSTAGSAPGRSTGSRPATACCCSSSSSCSSCWASSGTRTARS</sequence>
<feature type="transmembrane region" description="Helical" evidence="2">
    <location>
        <begin position="152"/>
        <end position="174"/>
    </location>
</feature>
<protein>
    <recommendedName>
        <fullName evidence="5">Copper resistance protein D domain-containing protein</fullName>
    </recommendedName>
</protein>